<keyword evidence="1" id="KW-0732">Signal</keyword>
<accession>A0A316HS16</accession>
<name>A0A316HS16_9PSEU</name>
<reference evidence="2 3" key="1">
    <citation type="submission" date="2018-05" db="EMBL/GenBank/DDBJ databases">
        <title>Genomic Encyclopedia of Type Strains, Phase IV (KMG-IV): sequencing the most valuable type-strain genomes for metagenomic binning, comparative biology and taxonomic classification.</title>
        <authorList>
            <person name="Goeker M."/>
        </authorList>
    </citation>
    <scope>NUCLEOTIDE SEQUENCE [LARGE SCALE GENOMIC DNA]</scope>
    <source>
        <strain evidence="2 3">DSM 45480</strain>
    </source>
</reference>
<organism evidence="2 3">
    <name type="scientific">Lentzea atacamensis</name>
    <dbReference type="NCBI Taxonomy" id="531938"/>
    <lineage>
        <taxon>Bacteria</taxon>
        <taxon>Bacillati</taxon>
        <taxon>Actinomycetota</taxon>
        <taxon>Actinomycetes</taxon>
        <taxon>Pseudonocardiales</taxon>
        <taxon>Pseudonocardiaceae</taxon>
        <taxon>Lentzea</taxon>
    </lineage>
</organism>
<dbReference type="Proteomes" id="UP000246005">
    <property type="component" value="Unassembled WGS sequence"/>
</dbReference>
<evidence type="ECO:0000313" key="2">
    <source>
        <dbReference type="EMBL" id="PWK82790.1"/>
    </source>
</evidence>
<sequence length="114" mass="12140">MKKIAVLLCALAGLTITPAAHAATPDCTFTDAFCAWDQVGYQGVRFNVVPLGSSACVDLAEHGWGERIRSACNNSNLTASLFTSIDCTARPCPIDGKTGRSDITFKANSVFIQR</sequence>
<dbReference type="AlphaFoldDB" id="A0A316HS16"/>
<evidence type="ECO:0000256" key="1">
    <source>
        <dbReference type="SAM" id="SignalP"/>
    </source>
</evidence>
<proteinExistence type="predicted"/>
<gene>
    <name evidence="2" type="ORF">C8D88_11238</name>
</gene>
<protein>
    <submittedName>
        <fullName evidence="2">Peptidase inhibitor family I36</fullName>
    </submittedName>
</protein>
<dbReference type="RefSeq" id="WP_109640140.1">
    <property type="nucleotide sequence ID" value="NZ_QGHB01000012.1"/>
</dbReference>
<feature type="signal peptide" evidence="1">
    <location>
        <begin position="1"/>
        <end position="22"/>
    </location>
</feature>
<evidence type="ECO:0000313" key="3">
    <source>
        <dbReference type="Proteomes" id="UP000246005"/>
    </source>
</evidence>
<feature type="chain" id="PRO_5016243950" evidence="1">
    <location>
        <begin position="23"/>
        <end position="114"/>
    </location>
</feature>
<dbReference type="EMBL" id="QGHB01000012">
    <property type="protein sequence ID" value="PWK82790.1"/>
    <property type="molecule type" value="Genomic_DNA"/>
</dbReference>
<comment type="caution">
    <text evidence="2">The sequence shown here is derived from an EMBL/GenBank/DDBJ whole genome shotgun (WGS) entry which is preliminary data.</text>
</comment>
<dbReference type="Pfam" id="PF03995">
    <property type="entry name" value="Inhibitor_I36"/>
    <property type="match status" value="1"/>
</dbReference>